<keyword evidence="2" id="KW-0255">Endonuclease</keyword>
<proteinExistence type="predicted"/>
<evidence type="ECO:0000313" key="3">
    <source>
        <dbReference type="Proteomes" id="UP000762676"/>
    </source>
</evidence>
<reference evidence="2 3" key="1">
    <citation type="journal article" date="2021" name="Elife">
        <title>Chloroplast acquisition without the gene transfer in kleptoplastic sea slugs, Plakobranchus ocellatus.</title>
        <authorList>
            <person name="Maeda T."/>
            <person name="Takahashi S."/>
            <person name="Yoshida T."/>
            <person name="Shimamura S."/>
            <person name="Takaki Y."/>
            <person name="Nagai Y."/>
            <person name="Toyoda A."/>
            <person name="Suzuki Y."/>
            <person name="Arimoto A."/>
            <person name="Ishii H."/>
            <person name="Satoh N."/>
            <person name="Nishiyama T."/>
            <person name="Hasebe M."/>
            <person name="Maruyama T."/>
            <person name="Minagawa J."/>
            <person name="Obokata J."/>
            <person name="Shigenobu S."/>
        </authorList>
    </citation>
    <scope>NUCLEOTIDE SEQUENCE [LARGE SCALE GENOMIC DNA]</scope>
</reference>
<dbReference type="AlphaFoldDB" id="A0AAV4IME0"/>
<dbReference type="GO" id="GO:0004519">
    <property type="term" value="F:endonuclease activity"/>
    <property type="evidence" value="ECO:0007669"/>
    <property type="project" value="UniProtKB-KW"/>
</dbReference>
<feature type="region of interest" description="Disordered" evidence="1">
    <location>
        <begin position="376"/>
        <end position="419"/>
    </location>
</feature>
<dbReference type="Proteomes" id="UP000762676">
    <property type="component" value="Unassembled WGS sequence"/>
</dbReference>
<gene>
    <name evidence="2" type="ORF">ElyMa_001344700</name>
</gene>
<evidence type="ECO:0000313" key="2">
    <source>
        <dbReference type="EMBL" id="GFS11311.1"/>
    </source>
</evidence>
<organism evidence="2 3">
    <name type="scientific">Elysia marginata</name>
    <dbReference type="NCBI Taxonomy" id="1093978"/>
    <lineage>
        <taxon>Eukaryota</taxon>
        <taxon>Metazoa</taxon>
        <taxon>Spiralia</taxon>
        <taxon>Lophotrochozoa</taxon>
        <taxon>Mollusca</taxon>
        <taxon>Gastropoda</taxon>
        <taxon>Heterobranchia</taxon>
        <taxon>Euthyneura</taxon>
        <taxon>Panpulmonata</taxon>
        <taxon>Sacoglossa</taxon>
        <taxon>Placobranchoidea</taxon>
        <taxon>Plakobranchidae</taxon>
        <taxon>Elysia</taxon>
    </lineage>
</organism>
<keyword evidence="2" id="KW-0540">Nuclease</keyword>
<feature type="region of interest" description="Disordered" evidence="1">
    <location>
        <begin position="166"/>
        <end position="231"/>
    </location>
</feature>
<feature type="compositionally biased region" description="Basic and acidic residues" evidence="1">
    <location>
        <begin position="398"/>
        <end position="413"/>
    </location>
</feature>
<protein>
    <submittedName>
        <fullName evidence="2">Structure-specific endonuclease subunit SLX4</fullName>
    </submittedName>
</protein>
<sequence length="492" mass="53957">MPRQHNTSTQITTPRTLHRMVHPIPSYVNPHTVLAKECSPVEPGTVDPPKIVSARSLPQDNLAAWQNFYKGQSFGQDVRGNLKFAGRSGTASDVRYTAHSYGESPELHTGAVLKHLSGSVSSPYMPIKEYVEGEKEPIDEESAFMQQTLEEFYEKADTILAATTKHTPTMSAMSRAKSAPAKGSKVNSTLTSQLSRPATQSPATKPTQEPGSPGEQSNASHDAEKQVPKDTGVQLNTVINIIDSVSEDMVFFKEKVAPEPHAGFRQPSTTGLPTPRDVEGSTLDLDVTDNATCPVSSPMPDEISEITPGVSHASSPFASRTLKVRENVTDSSGVKIGRCKSAGVLDWRGRIQPDTMRYKWSKTKFGGHTYLKKWNRPNLRSAGSTSGKKRPKTAPSTIKERWKTEKESDKNERAVQAASHDVKLVDQEDVDTMFSVHHLLGEGDRTNSLDSLFDMDASFWRNLRKSQTTPQEDPPTLEFLSFITPSAAALGE</sequence>
<keyword evidence="3" id="KW-1185">Reference proteome</keyword>
<name>A0AAV4IME0_9GAST</name>
<accession>A0AAV4IME0</accession>
<keyword evidence="2" id="KW-0378">Hydrolase</keyword>
<evidence type="ECO:0000256" key="1">
    <source>
        <dbReference type="SAM" id="MobiDB-lite"/>
    </source>
</evidence>
<comment type="caution">
    <text evidence="2">The sequence shown here is derived from an EMBL/GenBank/DDBJ whole genome shotgun (WGS) entry which is preliminary data.</text>
</comment>
<dbReference type="EMBL" id="BMAT01002665">
    <property type="protein sequence ID" value="GFS11311.1"/>
    <property type="molecule type" value="Genomic_DNA"/>
</dbReference>
<feature type="compositionally biased region" description="Polar residues" evidence="1">
    <location>
        <begin position="185"/>
        <end position="220"/>
    </location>
</feature>